<dbReference type="GO" id="GO:0046872">
    <property type="term" value="F:metal ion binding"/>
    <property type="evidence" value="ECO:0007669"/>
    <property type="project" value="UniProtKB-KW"/>
</dbReference>
<dbReference type="Pfam" id="PF00412">
    <property type="entry name" value="LIM"/>
    <property type="match status" value="1"/>
</dbReference>
<dbReference type="SMART" id="SM00132">
    <property type="entry name" value="LIM"/>
    <property type="match status" value="1"/>
</dbReference>
<dbReference type="Proteomes" id="UP000050640">
    <property type="component" value="Unplaced"/>
</dbReference>
<keyword evidence="10" id="KW-1185">Reference proteome</keyword>
<accession>A0A0R3S3E6</accession>
<proteinExistence type="predicted"/>
<dbReference type="PROSITE" id="PS50023">
    <property type="entry name" value="LIM_DOMAIN_2"/>
    <property type="match status" value="1"/>
</dbReference>
<evidence type="ECO:0000259" key="9">
    <source>
        <dbReference type="PROSITE" id="PS50023"/>
    </source>
</evidence>
<keyword evidence="3 8" id="KW-0862">Zinc</keyword>
<keyword evidence="2 8" id="KW-0479">Metal-binding</keyword>
<evidence type="ECO:0000256" key="7">
    <source>
        <dbReference type="ARBA" id="ARBA00023242"/>
    </source>
</evidence>
<feature type="domain" description="LIM zinc-binding" evidence="9">
    <location>
        <begin position="34"/>
        <end position="81"/>
    </location>
</feature>
<keyword evidence="5" id="KW-0238">DNA-binding</keyword>
<evidence type="ECO:0000256" key="8">
    <source>
        <dbReference type="PROSITE-ProRule" id="PRU00125"/>
    </source>
</evidence>
<evidence type="ECO:0000256" key="4">
    <source>
        <dbReference type="ARBA" id="ARBA00023038"/>
    </source>
</evidence>
<name>A0A0R3S3E6_9BILA</name>
<dbReference type="InterPro" id="IPR001781">
    <property type="entry name" value="Znf_LIM"/>
</dbReference>
<evidence type="ECO:0000256" key="3">
    <source>
        <dbReference type="ARBA" id="ARBA00022833"/>
    </source>
</evidence>
<dbReference type="WBParaSite" id="EEL_0000928401-mRNA-1">
    <property type="protein sequence ID" value="EEL_0000928401-mRNA-1"/>
    <property type="gene ID" value="EEL_0000928401"/>
</dbReference>
<dbReference type="PANTHER" id="PTHR24208">
    <property type="entry name" value="LIM/HOMEOBOX PROTEIN LHX"/>
    <property type="match status" value="1"/>
</dbReference>
<protein>
    <submittedName>
        <fullName evidence="11">LIM zinc-binding domain-containing protein</fullName>
    </submittedName>
</protein>
<evidence type="ECO:0000313" key="10">
    <source>
        <dbReference type="Proteomes" id="UP000050640"/>
    </source>
</evidence>
<dbReference type="PANTHER" id="PTHR24208:SF105">
    <property type="entry name" value="DLIM1"/>
    <property type="match status" value="1"/>
</dbReference>
<dbReference type="AlphaFoldDB" id="A0A0R3S3E6"/>
<evidence type="ECO:0000313" key="11">
    <source>
        <dbReference type="WBParaSite" id="EEL_0000928401-mRNA-1"/>
    </source>
</evidence>
<dbReference type="GO" id="GO:0030182">
    <property type="term" value="P:neuron differentiation"/>
    <property type="evidence" value="ECO:0007669"/>
    <property type="project" value="TreeGrafter"/>
</dbReference>
<dbReference type="PROSITE" id="PS00478">
    <property type="entry name" value="LIM_DOMAIN_1"/>
    <property type="match status" value="1"/>
</dbReference>
<evidence type="ECO:0000256" key="1">
    <source>
        <dbReference type="ARBA" id="ARBA00004123"/>
    </source>
</evidence>
<dbReference type="SUPFAM" id="SSF57716">
    <property type="entry name" value="Glucocorticoid receptor-like (DNA-binding domain)"/>
    <property type="match status" value="1"/>
</dbReference>
<evidence type="ECO:0000256" key="6">
    <source>
        <dbReference type="ARBA" id="ARBA00023155"/>
    </source>
</evidence>
<sequence length="81" mass="9558">MAFKTADKRPECILKKIKRKRKRKNMLTIARYGTRCAGCNMGLDRNDLVRRARDKVFHVQCFQCTVCQKKLDTGEQDVIFY</sequence>
<organism evidence="10 11">
    <name type="scientific">Elaeophora elaphi</name>
    <dbReference type="NCBI Taxonomy" id="1147741"/>
    <lineage>
        <taxon>Eukaryota</taxon>
        <taxon>Metazoa</taxon>
        <taxon>Ecdysozoa</taxon>
        <taxon>Nematoda</taxon>
        <taxon>Chromadorea</taxon>
        <taxon>Rhabditida</taxon>
        <taxon>Spirurina</taxon>
        <taxon>Spiruromorpha</taxon>
        <taxon>Filarioidea</taxon>
        <taxon>Onchocercidae</taxon>
        <taxon>Elaeophora</taxon>
    </lineage>
</organism>
<keyword evidence="6" id="KW-0371">Homeobox</keyword>
<dbReference type="Gene3D" id="2.10.110.10">
    <property type="entry name" value="Cysteine Rich Protein"/>
    <property type="match status" value="1"/>
</dbReference>
<dbReference type="STRING" id="1147741.A0A0R3S3E6"/>
<dbReference type="GO" id="GO:0005634">
    <property type="term" value="C:nucleus"/>
    <property type="evidence" value="ECO:0007669"/>
    <property type="project" value="UniProtKB-SubCell"/>
</dbReference>
<dbReference type="GO" id="GO:0000981">
    <property type="term" value="F:DNA-binding transcription factor activity, RNA polymerase II-specific"/>
    <property type="evidence" value="ECO:0007669"/>
    <property type="project" value="TreeGrafter"/>
</dbReference>
<comment type="subcellular location">
    <subcellularLocation>
        <location evidence="1">Nucleus</location>
    </subcellularLocation>
</comment>
<dbReference type="InterPro" id="IPR050453">
    <property type="entry name" value="LIM_Homeobox_TF"/>
</dbReference>
<evidence type="ECO:0000256" key="2">
    <source>
        <dbReference type="ARBA" id="ARBA00022723"/>
    </source>
</evidence>
<keyword evidence="4 8" id="KW-0440">LIM domain</keyword>
<evidence type="ECO:0000256" key="5">
    <source>
        <dbReference type="ARBA" id="ARBA00023125"/>
    </source>
</evidence>
<dbReference type="GO" id="GO:0000977">
    <property type="term" value="F:RNA polymerase II transcription regulatory region sequence-specific DNA binding"/>
    <property type="evidence" value="ECO:0007669"/>
    <property type="project" value="TreeGrafter"/>
</dbReference>
<reference evidence="11" key="1">
    <citation type="submission" date="2017-02" db="UniProtKB">
        <authorList>
            <consortium name="WormBaseParasite"/>
        </authorList>
    </citation>
    <scope>IDENTIFICATION</scope>
</reference>
<keyword evidence="7" id="KW-0539">Nucleus</keyword>